<dbReference type="OrthoDB" id="129807at2"/>
<feature type="transmembrane region" description="Helical" evidence="2">
    <location>
        <begin position="36"/>
        <end position="59"/>
    </location>
</feature>
<dbReference type="EMBL" id="FOZL01000001">
    <property type="protein sequence ID" value="SFS02170.1"/>
    <property type="molecule type" value="Genomic_DNA"/>
</dbReference>
<dbReference type="Proteomes" id="UP000199024">
    <property type="component" value="Unassembled WGS sequence"/>
</dbReference>
<sequence length="229" mass="24839">MPTDNHDLGKEAVGNTKPASDLQEGNPGYELTDVNVSGVVVFLAGLLGFVFVFFGFCFIMGRGINSLWIDQDGKANKWQVASGASAIADRHRENLTSNPEIDQKDLAHMTAVFPTPRLDTDDGNQSTADLHAREDLLLDHYSTIDGQPDAVRIPIDRAMELIVQRGLPVAASTGPKVLMVGDAEPVVHAPLTTGFARTGYELDTIETREQKLSYTKAEGEQHAALVPQK</sequence>
<protein>
    <submittedName>
        <fullName evidence="3">Uncharacterized protein</fullName>
    </submittedName>
</protein>
<dbReference type="RefSeq" id="WP_089836575.1">
    <property type="nucleotide sequence ID" value="NZ_FOZL01000001.1"/>
</dbReference>
<evidence type="ECO:0000313" key="4">
    <source>
        <dbReference type="Proteomes" id="UP000199024"/>
    </source>
</evidence>
<dbReference type="AlphaFoldDB" id="A0A1I6LFU8"/>
<proteinExistence type="predicted"/>
<keyword evidence="4" id="KW-1185">Reference proteome</keyword>
<keyword evidence="2" id="KW-1133">Transmembrane helix</keyword>
<name>A0A1I6LFU8_9BACT</name>
<dbReference type="STRING" id="474950.SAMN05421771_0656"/>
<reference evidence="3 4" key="1">
    <citation type="submission" date="2016-10" db="EMBL/GenBank/DDBJ databases">
        <authorList>
            <person name="de Groot N.N."/>
        </authorList>
    </citation>
    <scope>NUCLEOTIDE SEQUENCE [LARGE SCALE GENOMIC DNA]</scope>
    <source>
        <strain evidence="3 4">DSM 21001</strain>
    </source>
</reference>
<feature type="compositionally biased region" description="Basic and acidic residues" evidence="1">
    <location>
        <begin position="1"/>
        <end position="10"/>
    </location>
</feature>
<feature type="region of interest" description="Disordered" evidence="1">
    <location>
        <begin position="1"/>
        <end position="24"/>
    </location>
</feature>
<accession>A0A1I6LFU8</accession>
<gene>
    <name evidence="3" type="ORF">SAMN05421771_0656</name>
</gene>
<evidence type="ECO:0000256" key="2">
    <source>
        <dbReference type="SAM" id="Phobius"/>
    </source>
</evidence>
<organism evidence="3 4">
    <name type="scientific">Granulicella pectinivorans</name>
    <dbReference type="NCBI Taxonomy" id="474950"/>
    <lineage>
        <taxon>Bacteria</taxon>
        <taxon>Pseudomonadati</taxon>
        <taxon>Acidobacteriota</taxon>
        <taxon>Terriglobia</taxon>
        <taxon>Terriglobales</taxon>
        <taxon>Acidobacteriaceae</taxon>
        <taxon>Granulicella</taxon>
    </lineage>
</organism>
<evidence type="ECO:0000313" key="3">
    <source>
        <dbReference type="EMBL" id="SFS02170.1"/>
    </source>
</evidence>
<keyword evidence="2" id="KW-0472">Membrane</keyword>
<keyword evidence="2" id="KW-0812">Transmembrane</keyword>
<evidence type="ECO:0000256" key="1">
    <source>
        <dbReference type="SAM" id="MobiDB-lite"/>
    </source>
</evidence>